<dbReference type="STRING" id="105984.A0A427Y6J6"/>
<evidence type="ECO:0000256" key="1">
    <source>
        <dbReference type="ARBA" id="ARBA00004123"/>
    </source>
</evidence>
<feature type="compositionally biased region" description="Basic residues" evidence="6">
    <location>
        <begin position="1268"/>
        <end position="1291"/>
    </location>
</feature>
<dbReference type="PANTHER" id="PTHR12663:SF0">
    <property type="entry name" value="PRECOCIOUS DISSOCIATION OF SISTERS 5, ISOFORM A"/>
    <property type="match status" value="1"/>
</dbReference>
<dbReference type="CDD" id="cd19953">
    <property type="entry name" value="PDS5"/>
    <property type="match status" value="1"/>
</dbReference>
<comment type="subcellular location">
    <subcellularLocation>
        <location evidence="1">Nucleus</location>
    </subcellularLocation>
</comment>
<evidence type="ECO:0000256" key="4">
    <source>
        <dbReference type="ARBA" id="ARBA00023242"/>
    </source>
</evidence>
<dbReference type="PANTHER" id="PTHR12663">
    <property type="entry name" value="ANDROGEN INDUCED INHIBITOR OF PROLIFERATION AS3 / PDS5-RELATED"/>
    <property type="match status" value="1"/>
</dbReference>
<dbReference type="GO" id="GO:0005634">
    <property type="term" value="C:nucleus"/>
    <property type="evidence" value="ECO:0007669"/>
    <property type="project" value="UniProtKB-SubCell"/>
</dbReference>
<name>A0A427Y6J6_9TREE</name>
<dbReference type="OrthoDB" id="200660at2759"/>
<dbReference type="GO" id="GO:0051301">
    <property type="term" value="P:cell division"/>
    <property type="evidence" value="ECO:0007669"/>
    <property type="project" value="UniProtKB-KW"/>
</dbReference>
<comment type="caution">
    <text evidence="7">The sequence shown here is derived from an EMBL/GenBank/DDBJ whole genome shotgun (WGS) entry which is preliminary data.</text>
</comment>
<dbReference type="InterPro" id="IPR039776">
    <property type="entry name" value="Pds5"/>
</dbReference>
<feature type="region of interest" description="Disordered" evidence="6">
    <location>
        <begin position="1180"/>
        <end position="1305"/>
    </location>
</feature>
<dbReference type="RefSeq" id="XP_028479494.1">
    <property type="nucleotide sequence ID" value="XM_028620522.1"/>
</dbReference>
<organism evidence="7 8">
    <name type="scientific">Apiotrichum porosum</name>
    <dbReference type="NCBI Taxonomy" id="105984"/>
    <lineage>
        <taxon>Eukaryota</taxon>
        <taxon>Fungi</taxon>
        <taxon>Dikarya</taxon>
        <taxon>Basidiomycota</taxon>
        <taxon>Agaricomycotina</taxon>
        <taxon>Tremellomycetes</taxon>
        <taxon>Trichosporonales</taxon>
        <taxon>Trichosporonaceae</taxon>
        <taxon>Apiotrichum</taxon>
    </lineage>
</organism>
<proteinExistence type="predicted"/>
<accession>A0A427Y6J6</accession>
<feature type="compositionally biased region" description="Polar residues" evidence="6">
    <location>
        <begin position="123"/>
        <end position="133"/>
    </location>
</feature>
<keyword evidence="4" id="KW-0539">Nucleus</keyword>
<sequence>MHKLVFNEKLMQNGKGAGTDALLKRLKTLHGKLAALEQDATDKKSLNAVRKQLIDSVILHHKDRGVKALAACCLADLLRLYAPDAPFTADELRDIFQFFVVQITQNLKLPTGSARPLAPSKRGANSATSDSQQTTLNTRITEIPYYTEYCYLLDNLASIKSVVLICDLPGAEELVTTYFESFVEVVRTDMNKNLIRNLASILVEVLNESETVPTGVMDCILAQFTPESKADSPSFQLIVDVCNRSVNKLSRPLFTLEHGRDPSPEDLRTLTETNDQLLVIFRNAPNLLVNIIPLLEENLRAADETPLREISVKTLGSMFGERPLFGSGVVDIARAFPSAWRSWIGRHVDKALPVRLAWVEAAGPILVNHSELRKELEPVLQDRIQDADERVRAAVCRLIGSLDYETVLHHVSKSLLLAIGLRMSDKKAVVRTEAINALAKLWGMAKSEIEANDADAVDHFAWIPQEMVRRIAVIGSTAEMKSQIIVAFKTHILPLPTKPDDEQAWVDDFLLVASHMDDPGLRGLDKLTGLIGYAKGMSPYGAFIPTCEQNNGGAVDGAEGQAAKDNLAYVIDAIVRLNFGDADKARKDLEAFAAANEPRMYKLFKALVDPQSDLRMIVKSKNELLRRIEQSHTAILETFTVVIDAAAWNVVNHSSIPGFIKRMQKPEGPLPEKINLVCARYLSLISKECAPMYKNHVPELVIVINDKKNDLLVEVALQALAAVCKWDKSVGPSDKRPIERAKKLALSGTPRQAKFASRFIASCNDSKAATDLVSSVWKALQDGDEEQLLPLLRSCQELALSAAVAFETKTAEIIGYIMSEVMLRRSPSEEDLDDRWVEEEELETLDRAKLIGLRVCTHRSLGWARDANALDLVAPTFNLLSQILTNDGQVSDETMEGGKARCHMRLRAALCMVKLARVRVFDKAISPHFVDIAFTMQDVNFTVRHRMLKKLHEVLPGQRLMPKWNLLPILVAQDPEADNINLARTIMSHVILAAHRLRPEDRIDRVEMPLARLLHLLTQHPDLDWKNAEDLKDMARFIELFVECIAQRENIALLYTIANKLKTVCVAGETMDEDKLRLLLEDSKQPAGEDDDDEAGEESAPQASSPTINLYKLSELSQIILRNCAQRNSWPLSPYPGKIKLPRDIFLNLPSAAIAHQVSGRTYLGESVAVWAKNFGKKSVAVPGSRRAAAETSGESRKRTRTAGAPRAPRKKRRASRTDDEDDEDDEDGEDSESDSGEDEDDDEVAANESDAAEGDEGGGGEAVMGRGGRRNAKTKAKKAVTRKAKKKKVKQPAEDSELSELSDE</sequence>
<evidence type="ECO:0000256" key="5">
    <source>
        <dbReference type="ARBA" id="ARBA00023306"/>
    </source>
</evidence>
<feature type="region of interest" description="Disordered" evidence="6">
    <location>
        <begin position="111"/>
        <end position="133"/>
    </location>
</feature>
<keyword evidence="2" id="KW-0132">Cell division</keyword>
<evidence type="ECO:0000313" key="7">
    <source>
        <dbReference type="EMBL" id="RSH86709.1"/>
    </source>
</evidence>
<evidence type="ECO:0000256" key="2">
    <source>
        <dbReference type="ARBA" id="ARBA00022618"/>
    </source>
</evidence>
<reference evidence="7 8" key="1">
    <citation type="submission" date="2018-11" db="EMBL/GenBank/DDBJ databases">
        <title>Genome sequence of Apiotrichum porosum DSM 27194.</title>
        <authorList>
            <person name="Aliyu H."/>
            <person name="Gorte O."/>
            <person name="Ochsenreither K."/>
        </authorList>
    </citation>
    <scope>NUCLEOTIDE SEQUENCE [LARGE SCALE GENOMIC DNA]</scope>
    <source>
        <strain evidence="7 8">DSM 27194</strain>
    </source>
</reference>
<keyword evidence="3" id="KW-0498">Mitosis</keyword>
<dbReference type="Gene3D" id="1.25.10.10">
    <property type="entry name" value="Leucine-rich Repeat Variant"/>
    <property type="match status" value="1"/>
</dbReference>
<feature type="compositionally biased region" description="Acidic residues" evidence="6">
    <location>
        <begin position="1219"/>
        <end position="1259"/>
    </location>
</feature>
<dbReference type="InterPro" id="IPR011989">
    <property type="entry name" value="ARM-like"/>
</dbReference>
<dbReference type="GO" id="GO:0007064">
    <property type="term" value="P:mitotic sister chromatid cohesion"/>
    <property type="evidence" value="ECO:0007669"/>
    <property type="project" value="InterPro"/>
</dbReference>
<dbReference type="GO" id="GO:0006281">
    <property type="term" value="P:DNA repair"/>
    <property type="evidence" value="ECO:0007669"/>
    <property type="project" value="TreeGrafter"/>
</dbReference>
<keyword evidence="5" id="KW-0131">Cell cycle</keyword>
<evidence type="ECO:0000256" key="3">
    <source>
        <dbReference type="ARBA" id="ARBA00022776"/>
    </source>
</evidence>
<dbReference type="Pfam" id="PF20168">
    <property type="entry name" value="PDS5"/>
    <property type="match status" value="1"/>
</dbReference>
<evidence type="ECO:0000313" key="8">
    <source>
        <dbReference type="Proteomes" id="UP000279236"/>
    </source>
</evidence>
<dbReference type="GO" id="GO:0000785">
    <property type="term" value="C:chromatin"/>
    <property type="evidence" value="ECO:0007669"/>
    <property type="project" value="TreeGrafter"/>
</dbReference>
<protein>
    <submittedName>
        <fullName evidence="7">Uncharacterized protein</fullName>
    </submittedName>
</protein>
<feature type="region of interest" description="Disordered" evidence="6">
    <location>
        <begin position="1085"/>
        <end position="1105"/>
    </location>
</feature>
<dbReference type="SUPFAM" id="SSF48371">
    <property type="entry name" value="ARM repeat"/>
    <property type="match status" value="1"/>
</dbReference>
<dbReference type="EMBL" id="RSCE01000002">
    <property type="protein sequence ID" value="RSH86709.1"/>
    <property type="molecule type" value="Genomic_DNA"/>
</dbReference>
<dbReference type="Proteomes" id="UP000279236">
    <property type="component" value="Unassembled WGS sequence"/>
</dbReference>
<dbReference type="InterPro" id="IPR016024">
    <property type="entry name" value="ARM-type_fold"/>
</dbReference>
<evidence type="ECO:0000256" key="6">
    <source>
        <dbReference type="SAM" id="MobiDB-lite"/>
    </source>
</evidence>
<keyword evidence="8" id="KW-1185">Reference proteome</keyword>
<feature type="compositionally biased region" description="Acidic residues" evidence="6">
    <location>
        <begin position="1088"/>
        <end position="1097"/>
    </location>
</feature>
<feature type="compositionally biased region" description="Acidic residues" evidence="6">
    <location>
        <begin position="1295"/>
        <end position="1305"/>
    </location>
</feature>
<dbReference type="GeneID" id="39589523"/>
<gene>
    <name evidence="7" type="ORF">EHS24_004980</name>
</gene>